<organism evidence="2 3">
    <name type="scientific">Scyliorhinus torazame</name>
    <name type="common">Cloudy catshark</name>
    <name type="synonym">Catulus torazame</name>
    <dbReference type="NCBI Taxonomy" id="75743"/>
    <lineage>
        <taxon>Eukaryota</taxon>
        <taxon>Metazoa</taxon>
        <taxon>Chordata</taxon>
        <taxon>Craniata</taxon>
        <taxon>Vertebrata</taxon>
        <taxon>Chondrichthyes</taxon>
        <taxon>Elasmobranchii</taxon>
        <taxon>Galeomorphii</taxon>
        <taxon>Galeoidea</taxon>
        <taxon>Carcharhiniformes</taxon>
        <taxon>Scyliorhinidae</taxon>
        <taxon>Scyliorhinus</taxon>
    </lineage>
</organism>
<evidence type="ECO:0000256" key="1">
    <source>
        <dbReference type="SAM" id="Phobius"/>
    </source>
</evidence>
<reference evidence="2 3" key="1">
    <citation type="journal article" date="2018" name="Nat. Ecol. Evol.">
        <title>Shark genomes provide insights into elasmobranch evolution and the origin of vertebrates.</title>
        <authorList>
            <person name="Hara Y"/>
            <person name="Yamaguchi K"/>
            <person name="Onimaru K"/>
            <person name="Kadota M"/>
            <person name="Koyanagi M"/>
            <person name="Keeley SD"/>
            <person name="Tatsumi K"/>
            <person name="Tanaka K"/>
            <person name="Motone F"/>
            <person name="Kageyama Y"/>
            <person name="Nozu R"/>
            <person name="Adachi N"/>
            <person name="Nishimura O"/>
            <person name="Nakagawa R"/>
            <person name="Tanegashima C"/>
            <person name="Kiyatake I"/>
            <person name="Matsumoto R"/>
            <person name="Murakumo K"/>
            <person name="Nishida K"/>
            <person name="Terakita A"/>
            <person name="Kuratani S"/>
            <person name="Sato K"/>
            <person name="Hyodo S Kuraku.S."/>
        </authorList>
    </citation>
    <scope>NUCLEOTIDE SEQUENCE [LARGE SCALE GENOMIC DNA]</scope>
</reference>
<evidence type="ECO:0000313" key="2">
    <source>
        <dbReference type="EMBL" id="GCB81570.1"/>
    </source>
</evidence>
<keyword evidence="1" id="KW-1133">Transmembrane helix</keyword>
<accession>A0A401Q874</accession>
<proteinExistence type="predicted"/>
<dbReference type="Proteomes" id="UP000288216">
    <property type="component" value="Unassembled WGS sequence"/>
</dbReference>
<gene>
    <name evidence="2" type="ORF">scyTo_0022200</name>
</gene>
<feature type="transmembrane region" description="Helical" evidence="1">
    <location>
        <begin position="25"/>
        <end position="44"/>
    </location>
</feature>
<feature type="non-terminal residue" evidence="2">
    <location>
        <position position="1"/>
    </location>
</feature>
<comment type="caution">
    <text evidence="2">The sequence shown here is derived from an EMBL/GenBank/DDBJ whole genome shotgun (WGS) entry which is preliminary data.</text>
</comment>
<keyword evidence="1" id="KW-0812">Transmembrane</keyword>
<protein>
    <submittedName>
        <fullName evidence="2">Uncharacterized protein</fullName>
    </submittedName>
</protein>
<evidence type="ECO:0000313" key="3">
    <source>
        <dbReference type="Proteomes" id="UP000288216"/>
    </source>
</evidence>
<dbReference type="EMBL" id="BFAA01021594">
    <property type="protein sequence ID" value="GCB81570.1"/>
    <property type="molecule type" value="Genomic_DNA"/>
</dbReference>
<sequence length="88" mass="9864">TGYIDGPPLHIFYKYLVLVPIICEYLQYFLMILGILFILIAVILEIVSRKQQIPAEEITSGTGDENQRTSAGCLLLPELSKNLLPEQA</sequence>
<name>A0A401Q874_SCYTO</name>
<keyword evidence="3" id="KW-1185">Reference proteome</keyword>
<keyword evidence="1" id="KW-0472">Membrane</keyword>
<dbReference type="AlphaFoldDB" id="A0A401Q874"/>